<accession>A0A9W3ZZI7</accession>
<dbReference type="RefSeq" id="WP_060852488.1">
    <property type="nucleotide sequence ID" value="NZ_AP014864.1"/>
</dbReference>
<reference evidence="1 2" key="1">
    <citation type="submission" date="2015-05" db="EMBL/GenBank/DDBJ databases">
        <title>Whole genome sequence of Bacillus thuringiensis serovar tolworthi Pasteur Institute Standard strain.</title>
        <authorList>
            <person name="Kanda K."/>
            <person name="Nakashima K."/>
            <person name="Nagano Y."/>
        </authorList>
    </citation>
    <scope>NUCLEOTIDE SEQUENCE [LARGE SCALE GENOMIC DNA]</scope>
    <source>
        <strain evidence="1 2">Pasteur Institute Standard strain</strain>
    </source>
</reference>
<protein>
    <submittedName>
        <fullName evidence="1">Uncharacterized protein</fullName>
    </submittedName>
</protein>
<organism evidence="1 2">
    <name type="scientific">Bacillus thuringiensis subsp. tolworthi</name>
    <dbReference type="NCBI Taxonomy" id="1442"/>
    <lineage>
        <taxon>Bacteria</taxon>
        <taxon>Bacillati</taxon>
        <taxon>Bacillota</taxon>
        <taxon>Bacilli</taxon>
        <taxon>Bacillales</taxon>
        <taxon>Bacillaceae</taxon>
        <taxon>Bacillus</taxon>
        <taxon>Bacillus cereus group</taxon>
    </lineage>
</organism>
<evidence type="ECO:0000313" key="1">
    <source>
        <dbReference type="EMBL" id="BAR86760.1"/>
    </source>
</evidence>
<name>A0A9W3ZZI7_BACTO</name>
<dbReference type="EMBL" id="AP014864">
    <property type="protein sequence ID" value="BAR86760.1"/>
    <property type="molecule type" value="Genomic_DNA"/>
</dbReference>
<sequence length="76" mass="8578">MATKKAPIVLAIERDAAGNLSTWCQYCSKFHHHGKGEGHRDAHCFEEDSPYIRTGYVLKKMKLSGKEVVRMGTINE</sequence>
<proteinExistence type="predicted"/>
<gene>
    <name evidence="1" type="ORF">KNN_05968</name>
</gene>
<dbReference type="Proteomes" id="UP000055316">
    <property type="component" value="Chromosome"/>
</dbReference>
<evidence type="ECO:0000313" key="2">
    <source>
        <dbReference type="Proteomes" id="UP000055316"/>
    </source>
</evidence>
<dbReference type="AlphaFoldDB" id="A0A9W3ZZI7"/>